<feature type="non-terminal residue" evidence="2">
    <location>
        <position position="1"/>
    </location>
</feature>
<dbReference type="AlphaFoldDB" id="A0A146LJC7"/>
<feature type="compositionally biased region" description="Basic and acidic residues" evidence="1">
    <location>
        <begin position="1"/>
        <end position="16"/>
    </location>
</feature>
<feature type="compositionally biased region" description="Basic and acidic residues" evidence="1">
    <location>
        <begin position="440"/>
        <end position="451"/>
    </location>
</feature>
<organism evidence="2">
    <name type="scientific">Lygus hesperus</name>
    <name type="common">Western plant bug</name>
    <dbReference type="NCBI Taxonomy" id="30085"/>
    <lineage>
        <taxon>Eukaryota</taxon>
        <taxon>Metazoa</taxon>
        <taxon>Ecdysozoa</taxon>
        <taxon>Arthropoda</taxon>
        <taxon>Hexapoda</taxon>
        <taxon>Insecta</taxon>
        <taxon>Pterygota</taxon>
        <taxon>Neoptera</taxon>
        <taxon>Paraneoptera</taxon>
        <taxon>Hemiptera</taxon>
        <taxon>Heteroptera</taxon>
        <taxon>Panheteroptera</taxon>
        <taxon>Cimicomorpha</taxon>
        <taxon>Miridae</taxon>
        <taxon>Mirini</taxon>
        <taxon>Lygus</taxon>
    </lineage>
</organism>
<feature type="compositionally biased region" description="Low complexity" evidence="1">
    <location>
        <begin position="157"/>
        <end position="176"/>
    </location>
</feature>
<evidence type="ECO:0000313" key="2">
    <source>
        <dbReference type="EMBL" id="JAQ06996.1"/>
    </source>
</evidence>
<gene>
    <name evidence="2" type="ORF">g.85795</name>
</gene>
<feature type="region of interest" description="Disordered" evidence="1">
    <location>
        <begin position="1"/>
        <end position="23"/>
    </location>
</feature>
<evidence type="ECO:0000256" key="1">
    <source>
        <dbReference type="SAM" id="MobiDB-lite"/>
    </source>
</evidence>
<name>A0A146LJC7_LYGHE</name>
<feature type="region of interest" description="Disordered" evidence="1">
    <location>
        <begin position="413"/>
        <end position="486"/>
    </location>
</feature>
<feature type="compositionally biased region" description="Low complexity" evidence="1">
    <location>
        <begin position="452"/>
        <end position="462"/>
    </location>
</feature>
<feature type="region of interest" description="Disordered" evidence="1">
    <location>
        <begin position="47"/>
        <end position="123"/>
    </location>
</feature>
<feature type="compositionally biased region" description="Basic and acidic residues" evidence="1">
    <location>
        <begin position="50"/>
        <end position="79"/>
    </location>
</feature>
<protein>
    <submittedName>
        <fullName evidence="2">Uncharacterized protein</fullName>
    </submittedName>
</protein>
<dbReference type="EMBL" id="GDHC01011633">
    <property type="protein sequence ID" value="JAQ06996.1"/>
    <property type="molecule type" value="Transcribed_RNA"/>
</dbReference>
<feature type="compositionally biased region" description="Polar residues" evidence="1">
    <location>
        <begin position="145"/>
        <end position="155"/>
    </location>
</feature>
<feature type="region of interest" description="Disordered" evidence="1">
    <location>
        <begin position="140"/>
        <end position="201"/>
    </location>
</feature>
<sequence length="486" mass="56060">SAHDFHKSRARSDILRSHRGRSPSRRDIFCRRETCCCEKCVFSRQYSPESRPRNDARRWKGGRDSSLYARKDRKYDRHQSPSRKIHHISRNDRRSVSPRHVHRSEISTASHSRHFLAEKHRSRSPISRYVYPQLLHHNHSDSDSEVMSLQGSDNFSDSDYPSKLSSPDSDSSSSRSHCNRRPRRSEVKQTDKAPSAKVINKHVRNLPKHARKAIARTARSSQKVLRIDDALTEEWTQLATKGIEKPEVYKQLYKDYDPAIHMRALVPPAIDDELLPHLTKLTTRRDNSLEATQQNLARAMMASGAALSILQQHMKQEEDTGEQLPMPADLSSDLYGYLWDSTALMASGFYKTSKARKTLLTYSLKPNFRQRAKDAPLNNFIFGGKIPDWIKAQTTAGSAVAISVPDMIIRRSNNQGNFGRPAHKNKTQYRAHTQGWKSVRQSDFRQPEGNRNRYSNRQSNRYHTQQKNQSDNTQRQNKPQQNSRKA</sequence>
<proteinExistence type="predicted"/>
<reference evidence="2" key="1">
    <citation type="journal article" date="2016" name="Gigascience">
        <title>De novo construction of an expanded transcriptome assembly for the western tarnished plant bug, Lygus hesperus.</title>
        <authorList>
            <person name="Tassone E.E."/>
            <person name="Geib S.M."/>
            <person name="Hall B."/>
            <person name="Fabrick J.A."/>
            <person name="Brent C.S."/>
            <person name="Hull J.J."/>
        </authorList>
    </citation>
    <scope>NUCLEOTIDE SEQUENCE</scope>
</reference>
<feature type="compositionally biased region" description="Polar residues" evidence="1">
    <location>
        <begin position="430"/>
        <end position="439"/>
    </location>
</feature>
<accession>A0A146LJC7</accession>
<feature type="compositionally biased region" description="Polar residues" evidence="1">
    <location>
        <begin position="463"/>
        <end position="486"/>
    </location>
</feature>